<gene>
    <name evidence="1" type="ORF">Pla8534_55740</name>
</gene>
<dbReference type="RefSeq" id="WP_145056479.1">
    <property type="nucleotide sequence ID" value="NZ_CP036433.1"/>
</dbReference>
<dbReference type="OrthoDB" id="230029at2"/>
<organism evidence="1 2">
    <name type="scientific">Lignipirellula cremea</name>
    <dbReference type="NCBI Taxonomy" id="2528010"/>
    <lineage>
        <taxon>Bacteria</taxon>
        <taxon>Pseudomonadati</taxon>
        <taxon>Planctomycetota</taxon>
        <taxon>Planctomycetia</taxon>
        <taxon>Pirellulales</taxon>
        <taxon>Pirellulaceae</taxon>
        <taxon>Lignipirellula</taxon>
    </lineage>
</organism>
<dbReference type="Proteomes" id="UP000317648">
    <property type="component" value="Chromosome"/>
</dbReference>
<dbReference type="AlphaFoldDB" id="A0A518E0V0"/>
<proteinExistence type="predicted"/>
<evidence type="ECO:0000313" key="1">
    <source>
        <dbReference type="EMBL" id="QDU97720.1"/>
    </source>
</evidence>
<dbReference type="EMBL" id="CP036433">
    <property type="protein sequence ID" value="QDU97720.1"/>
    <property type="molecule type" value="Genomic_DNA"/>
</dbReference>
<name>A0A518E0V0_9BACT</name>
<dbReference type="PROSITE" id="PS51318">
    <property type="entry name" value="TAT"/>
    <property type="match status" value="1"/>
</dbReference>
<reference evidence="1 2" key="1">
    <citation type="submission" date="2019-02" db="EMBL/GenBank/DDBJ databases">
        <title>Deep-cultivation of Planctomycetes and their phenomic and genomic characterization uncovers novel biology.</title>
        <authorList>
            <person name="Wiegand S."/>
            <person name="Jogler M."/>
            <person name="Boedeker C."/>
            <person name="Pinto D."/>
            <person name="Vollmers J."/>
            <person name="Rivas-Marin E."/>
            <person name="Kohn T."/>
            <person name="Peeters S.H."/>
            <person name="Heuer A."/>
            <person name="Rast P."/>
            <person name="Oberbeckmann S."/>
            <person name="Bunk B."/>
            <person name="Jeske O."/>
            <person name="Meyerdierks A."/>
            <person name="Storesund J.E."/>
            <person name="Kallscheuer N."/>
            <person name="Luecker S."/>
            <person name="Lage O.M."/>
            <person name="Pohl T."/>
            <person name="Merkel B.J."/>
            <person name="Hornburger P."/>
            <person name="Mueller R.-W."/>
            <person name="Bruemmer F."/>
            <person name="Labrenz M."/>
            <person name="Spormann A.M."/>
            <person name="Op den Camp H."/>
            <person name="Overmann J."/>
            <person name="Amann R."/>
            <person name="Jetten M.S.M."/>
            <person name="Mascher T."/>
            <person name="Medema M.H."/>
            <person name="Devos D.P."/>
            <person name="Kaster A.-K."/>
            <person name="Ovreas L."/>
            <person name="Rohde M."/>
            <person name="Galperin M.Y."/>
            <person name="Jogler C."/>
        </authorList>
    </citation>
    <scope>NUCLEOTIDE SEQUENCE [LARGE SCALE GENOMIC DNA]</scope>
    <source>
        <strain evidence="1 2">Pla85_3_4</strain>
    </source>
</reference>
<evidence type="ECO:0008006" key="3">
    <source>
        <dbReference type="Google" id="ProtNLM"/>
    </source>
</evidence>
<keyword evidence="2" id="KW-1185">Reference proteome</keyword>
<accession>A0A518E0V0</accession>
<sequence>MFHRRDLLKSLSVAAGGALLAPIVQQLQAQAAGDASRLPQRFVFVVRANGLRPWGIVPEGLEAHGENRRQQERLEEFSLADRKLHPTFASLEPLKEHVTIINNLSGRAAAVSDPHGANFGALGMYRSAGAAPPAGETIDAALAAALPSVFSHLGFKMGSADDLIAHPHLSAAGRGKPLPFYCSPLLAYKELFGSLARNEELQAASQLDKELLDFMVDDVKRVQQRLAAPEKAKLEHYLQGFESLRDRRVKLATLDDSFRVHIPSITDKFTSPVETHRLEAHFDLAAAALIAGLTNVVTFDADDLEGHYSGLGLGEKTLHGIGHLADDFKVGRDSNFADGTDGIGARNIVRKFQLDLIAGLATKLKAIPEGDGNMLDNTLIVFLSDAGQQHHANYENFPLVLVGNVGGKFKTGRFLNYPSYQQPGNRTLGSFYLSLLAAARHERESFGELDLKLPTGLQQEPLPELFV</sequence>
<dbReference type="KEGG" id="lcre:Pla8534_55740"/>
<protein>
    <recommendedName>
        <fullName evidence="3">DUF1552 domain-containing protein</fullName>
    </recommendedName>
</protein>
<dbReference type="Pfam" id="PF07586">
    <property type="entry name" value="HXXSHH"/>
    <property type="match status" value="1"/>
</dbReference>
<dbReference type="InterPro" id="IPR006311">
    <property type="entry name" value="TAT_signal"/>
</dbReference>
<dbReference type="InterPro" id="IPR011447">
    <property type="entry name" value="DUF1552"/>
</dbReference>
<evidence type="ECO:0000313" key="2">
    <source>
        <dbReference type="Proteomes" id="UP000317648"/>
    </source>
</evidence>